<sequence length="324" mass="36897">MATPRKRQISLADTQYYHCVSRCVRRAYLCGEDRLSGVSYEHRRGWVEDKLLSLTQIFAIDVCAYAVMSNHTHIVVFVDVMQAKSWTMVEVLQRWHQLFKGTLLTQQYLRGDKLIAPLQQIVTETAAVYRARLMDISWFMRILNETIARRANIEDNCTGRFWEGRFKSQALLDEAALAACMVYVDLNPVRANIANTPETSAHTSIKQRIKAAINGKQPERLAVFVGNPKKHMPTGLPFELSDYMQLVDLTGRCIRADKAGYIIDNLPNILSRLNISPSNWLTLTTRFSKCFHGAVGSEHALTEYCQHLKLKRCSTLSVCKKLLA</sequence>
<dbReference type="PANTHER" id="PTHR34322:SF2">
    <property type="entry name" value="TRANSPOSASE IS200-LIKE DOMAIN-CONTAINING PROTEIN"/>
    <property type="match status" value="1"/>
</dbReference>
<evidence type="ECO:0000313" key="2">
    <source>
        <dbReference type="Proteomes" id="UP000197068"/>
    </source>
</evidence>
<organism evidence="1 2">
    <name type="scientific">Colwellia marinimaniae</name>
    <dbReference type="NCBI Taxonomy" id="1513592"/>
    <lineage>
        <taxon>Bacteria</taxon>
        <taxon>Pseudomonadati</taxon>
        <taxon>Pseudomonadota</taxon>
        <taxon>Gammaproteobacteria</taxon>
        <taxon>Alteromonadales</taxon>
        <taxon>Colwelliaceae</taxon>
        <taxon>Colwellia</taxon>
    </lineage>
</organism>
<proteinExistence type="predicted"/>
<reference evidence="1 2" key="1">
    <citation type="submission" date="2017-06" db="EMBL/GenBank/DDBJ databases">
        <title>Whole Genome Sequences of Colwellia marinimaniae MTCD1.</title>
        <authorList>
            <person name="Kusumoto H."/>
            <person name="Inoue M."/>
            <person name="Tanikawa K."/>
            <person name="Maeji H."/>
            <person name="Cameron J.H."/>
            <person name="Bartlett D.H."/>
        </authorList>
    </citation>
    <scope>NUCLEOTIDE SEQUENCE [LARGE SCALE GENOMIC DNA]</scope>
    <source>
        <strain evidence="1 2">MTCD1</strain>
    </source>
</reference>
<comment type="caution">
    <text evidence="1">The sequence shown here is derived from an EMBL/GenBank/DDBJ whole genome shotgun (WGS) entry which is preliminary data.</text>
</comment>
<accession>A0ABQ0MQ77</accession>
<name>A0ABQ0MQ77_9GAMM</name>
<keyword evidence="2" id="KW-1185">Reference proteome</keyword>
<dbReference type="InterPro" id="IPR036515">
    <property type="entry name" value="Transposase_17_sf"/>
</dbReference>
<dbReference type="SUPFAM" id="SSF143422">
    <property type="entry name" value="Transposase IS200-like"/>
    <property type="match status" value="1"/>
</dbReference>
<dbReference type="Gene3D" id="3.30.70.1290">
    <property type="entry name" value="Transposase IS200-like"/>
    <property type="match status" value="1"/>
</dbReference>
<protein>
    <submittedName>
        <fullName evidence="1">Transposase</fullName>
    </submittedName>
</protein>
<dbReference type="EMBL" id="BDQM01000001">
    <property type="protein sequence ID" value="GAW94527.1"/>
    <property type="molecule type" value="Genomic_DNA"/>
</dbReference>
<dbReference type="PANTHER" id="PTHR34322">
    <property type="entry name" value="TRANSPOSASE, Y1_TNP DOMAIN-CONTAINING"/>
    <property type="match status" value="1"/>
</dbReference>
<evidence type="ECO:0000313" key="1">
    <source>
        <dbReference type="EMBL" id="GAW94527.1"/>
    </source>
</evidence>
<dbReference type="Proteomes" id="UP000197068">
    <property type="component" value="Unassembled WGS sequence"/>
</dbReference>
<gene>
    <name evidence="1" type="ORF">MTCD1_00123</name>
</gene>
<dbReference type="RefSeq" id="WP_057182475.1">
    <property type="nucleotide sequence ID" value="NZ_BDQM01000001.1"/>
</dbReference>